<evidence type="ECO:0000259" key="2">
    <source>
        <dbReference type="PROSITE" id="PS50097"/>
    </source>
</evidence>
<dbReference type="EMBL" id="KV875113">
    <property type="protein sequence ID" value="OIW22532.1"/>
    <property type="molecule type" value="Genomic_DNA"/>
</dbReference>
<gene>
    <name evidence="3" type="ORF">CONLIGDRAFT_587322</name>
</gene>
<name>A0A1J7J056_9PEZI</name>
<dbReference type="STRING" id="1408157.A0A1J7J056"/>
<dbReference type="OrthoDB" id="5225184at2759"/>
<dbReference type="Gene3D" id="3.30.710.10">
    <property type="entry name" value="Potassium Channel Kv1.1, Chain A"/>
    <property type="match status" value="1"/>
</dbReference>
<dbReference type="PANTHER" id="PTHR47843:SF5">
    <property type="entry name" value="BTB_POZ DOMAIN PROTEIN"/>
    <property type="match status" value="1"/>
</dbReference>
<evidence type="ECO:0000256" key="1">
    <source>
        <dbReference type="SAM" id="MobiDB-lite"/>
    </source>
</evidence>
<dbReference type="InParanoid" id="A0A1J7J056"/>
<dbReference type="InterPro" id="IPR011333">
    <property type="entry name" value="SKP1/BTB/POZ_sf"/>
</dbReference>
<dbReference type="SUPFAM" id="SSF54695">
    <property type="entry name" value="POZ domain"/>
    <property type="match status" value="1"/>
</dbReference>
<dbReference type="Proteomes" id="UP000182658">
    <property type="component" value="Unassembled WGS sequence"/>
</dbReference>
<feature type="region of interest" description="Disordered" evidence="1">
    <location>
        <begin position="87"/>
        <end position="109"/>
    </location>
</feature>
<dbReference type="AlphaFoldDB" id="A0A1J7J056"/>
<dbReference type="InterPro" id="IPR000210">
    <property type="entry name" value="BTB/POZ_dom"/>
</dbReference>
<reference evidence="3 4" key="1">
    <citation type="submission" date="2016-10" db="EMBL/GenBank/DDBJ databases">
        <title>Draft genome sequence of Coniochaeta ligniaria NRRL30616, a lignocellulolytic fungus for bioabatement of inhibitors in plant biomass hydrolysates.</title>
        <authorList>
            <consortium name="DOE Joint Genome Institute"/>
            <person name="Jimenez D.J."/>
            <person name="Hector R.E."/>
            <person name="Riley R."/>
            <person name="Sun H."/>
            <person name="Grigoriev I.V."/>
            <person name="Van Elsas J.D."/>
            <person name="Nichols N.N."/>
        </authorList>
    </citation>
    <scope>NUCLEOTIDE SEQUENCE [LARGE SCALE GENOMIC DNA]</scope>
    <source>
        <strain evidence="3 4">NRRL 30616</strain>
    </source>
</reference>
<dbReference type="CDD" id="cd18186">
    <property type="entry name" value="BTB_POZ_ZBTB_KLHL-like"/>
    <property type="match status" value="1"/>
</dbReference>
<evidence type="ECO:0000313" key="3">
    <source>
        <dbReference type="EMBL" id="OIW22532.1"/>
    </source>
</evidence>
<evidence type="ECO:0000313" key="4">
    <source>
        <dbReference type="Proteomes" id="UP000182658"/>
    </source>
</evidence>
<sequence>LFSLYKDGKYSDLTIVCGESTYRAHKAVLCTRSQFFAKACDGAFQEASTGVIDLSQDDPQAVKMMMHYFYHLDYPHVAMHESAVDDHQPVANGNKASQSSPSDPVIDAPPSLLLTATRNGVTPTRSRKKKHGAKASPLWADLDTTAHFRDPNLIIHSNVYALGEQYAVEGLKAMALEKFIAEAKVHWATEDFLQAVEHVYSSTPEHDRGLRDVVRNTFYEHRRELMDRENVKPYLRDVQDFAYDVLMHMWKEGV</sequence>
<proteinExistence type="predicted"/>
<dbReference type="PANTHER" id="PTHR47843">
    <property type="entry name" value="BTB DOMAIN-CONTAINING PROTEIN-RELATED"/>
    <property type="match status" value="1"/>
</dbReference>
<feature type="non-terminal residue" evidence="3">
    <location>
        <position position="1"/>
    </location>
</feature>
<dbReference type="PROSITE" id="PS50097">
    <property type="entry name" value="BTB"/>
    <property type="match status" value="1"/>
</dbReference>
<keyword evidence="4" id="KW-1185">Reference proteome</keyword>
<accession>A0A1J7J056</accession>
<organism evidence="3 4">
    <name type="scientific">Coniochaeta ligniaria NRRL 30616</name>
    <dbReference type="NCBI Taxonomy" id="1408157"/>
    <lineage>
        <taxon>Eukaryota</taxon>
        <taxon>Fungi</taxon>
        <taxon>Dikarya</taxon>
        <taxon>Ascomycota</taxon>
        <taxon>Pezizomycotina</taxon>
        <taxon>Sordariomycetes</taxon>
        <taxon>Sordariomycetidae</taxon>
        <taxon>Coniochaetales</taxon>
        <taxon>Coniochaetaceae</taxon>
        <taxon>Coniochaeta</taxon>
    </lineage>
</organism>
<feature type="domain" description="BTB" evidence="2">
    <location>
        <begin position="11"/>
        <end position="70"/>
    </location>
</feature>
<protein>
    <recommendedName>
        <fullName evidence="2">BTB domain-containing protein</fullName>
    </recommendedName>
</protein>
<dbReference type="SMART" id="SM00225">
    <property type="entry name" value="BTB"/>
    <property type="match status" value="1"/>
</dbReference>
<dbReference type="Pfam" id="PF00651">
    <property type="entry name" value="BTB"/>
    <property type="match status" value="1"/>
</dbReference>